<dbReference type="SUPFAM" id="SSF53850">
    <property type="entry name" value="Periplasmic binding protein-like II"/>
    <property type="match status" value="1"/>
</dbReference>
<evidence type="ECO:0000313" key="4">
    <source>
        <dbReference type="Proteomes" id="UP001431693"/>
    </source>
</evidence>
<sequence>MSQMIDRRSALKLLGSLGIAVPMTAVLSACGQSGQAQDKPQGQEGPEQTAAEEDVTVRVASLKGPTSIGLADLMVQEGTPYEFSIFGTADEVNQKVISGDVDIALVPSNVSSVLYAKTDGKVRCIDLNTLSVLCLIDRTGTVTDLGGLAGKTVYMTGKGTTPQYTMEYLLGQAGLADQVTLEYGSEPSEALAQLQQHEDACALLPQPYATVALSKVEGAVLAFNLGTAWTRYAPEGSQLVTGVTIVRSEFLDEHPSAVTTFVEAHKASVEAVNADPAAAAKIVAEKGIIDNEAVVAKAIPECGIVCTTGDEMEEALEGYLSVLHGMDPSSVGGSMPEDDFYWLD</sequence>
<organism evidence="3 4">
    <name type="scientific">Kribbibacterium absianum</name>
    <dbReference type="NCBI Taxonomy" id="3044210"/>
    <lineage>
        <taxon>Bacteria</taxon>
        <taxon>Bacillati</taxon>
        <taxon>Actinomycetota</taxon>
        <taxon>Coriobacteriia</taxon>
        <taxon>Coriobacteriales</taxon>
        <taxon>Kribbibacteriaceae</taxon>
        <taxon>Kribbibacterium</taxon>
    </lineage>
</organism>
<dbReference type="Gene3D" id="3.40.190.10">
    <property type="entry name" value="Periplasmic binding protein-like II"/>
    <property type="match status" value="2"/>
</dbReference>
<dbReference type="Pfam" id="PF13379">
    <property type="entry name" value="NMT1_2"/>
    <property type="match status" value="1"/>
</dbReference>
<evidence type="ECO:0000313" key="3">
    <source>
        <dbReference type="EMBL" id="MDJ1130046.1"/>
    </source>
</evidence>
<evidence type="ECO:0000256" key="2">
    <source>
        <dbReference type="SAM" id="SignalP"/>
    </source>
</evidence>
<feature type="chain" id="PRO_5046312753" evidence="2">
    <location>
        <begin position="29"/>
        <end position="344"/>
    </location>
</feature>
<name>A0ABT6ZN15_9ACTN</name>
<keyword evidence="2" id="KW-0732">Signal</keyword>
<keyword evidence="4" id="KW-1185">Reference proteome</keyword>
<gene>
    <name evidence="3" type="ORF">QJ043_08140</name>
</gene>
<feature type="region of interest" description="Disordered" evidence="1">
    <location>
        <begin position="32"/>
        <end position="52"/>
    </location>
</feature>
<feature type="signal peptide" evidence="2">
    <location>
        <begin position="1"/>
        <end position="28"/>
    </location>
</feature>
<evidence type="ECO:0000256" key="1">
    <source>
        <dbReference type="SAM" id="MobiDB-lite"/>
    </source>
</evidence>
<dbReference type="InterPro" id="IPR027024">
    <property type="entry name" value="UCP027386_ABC_sbc_TM0202"/>
</dbReference>
<protein>
    <submittedName>
        <fullName evidence="3">ABC transporter substrate-binding protein</fullName>
    </submittedName>
</protein>
<dbReference type="PROSITE" id="PS51257">
    <property type="entry name" value="PROKAR_LIPOPROTEIN"/>
    <property type="match status" value="1"/>
</dbReference>
<reference evidence="3" key="1">
    <citation type="submission" date="2023-05" db="EMBL/GenBank/DDBJ databases">
        <title>[olsenella] sp. nov., isolated from a pig farm feces dump.</title>
        <authorList>
            <person name="Chang Y.-H."/>
        </authorList>
    </citation>
    <scope>NUCLEOTIDE SEQUENCE</scope>
    <source>
        <strain evidence="3">YH-ols2217</strain>
    </source>
</reference>
<accession>A0ABT6ZN15</accession>
<dbReference type="EMBL" id="JASJEX010000004">
    <property type="protein sequence ID" value="MDJ1130046.1"/>
    <property type="molecule type" value="Genomic_DNA"/>
</dbReference>
<dbReference type="RefSeq" id="WP_283713196.1">
    <property type="nucleotide sequence ID" value="NZ_JASJEW010000003.1"/>
</dbReference>
<proteinExistence type="predicted"/>
<comment type="caution">
    <text evidence="3">The sequence shown here is derived from an EMBL/GenBank/DDBJ whole genome shotgun (WGS) entry which is preliminary data.</text>
</comment>
<dbReference type="PIRSF" id="PIRSF027386">
    <property type="entry name" value="UCP027386_ABC_sbc_TM0202"/>
    <property type="match status" value="1"/>
</dbReference>
<dbReference type="PANTHER" id="PTHR30024:SF46">
    <property type="entry name" value="ABC TRANSPORTER, SUBSTRATE-BINDING LIPOPROTEIN"/>
    <property type="match status" value="1"/>
</dbReference>
<dbReference type="Proteomes" id="UP001431693">
    <property type="component" value="Unassembled WGS sequence"/>
</dbReference>
<dbReference type="PANTHER" id="PTHR30024">
    <property type="entry name" value="ALIPHATIC SULFONATES-BINDING PROTEIN-RELATED"/>
    <property type="match status" value="1"/>
</dbReference>